<dbReference type="Proteomes" id="UP000194139">
    <property type="component" value="Chromosome"/>
</dbReference>
<evidence type="ECO:0000313" key="1">
    <source>
        <dbReference type="EMBL" id="ARP88620.1"/>
    </source>
</evidence>
<keyword evidence="2" id="KW-1185">Reference proteome</keyword>
<evidence type="ECO:0000313" key="2">
    <source>
        <dbReference type="Proteomes" id="UP000194139"/>
    </source>
</evidence>
<accession>A0A1W6Z5I2</accession>
<dbReference type="InterPro" id="IPR056931">
    <property type="entry name" value="D14-like"/>
</dbReference>
<proteinExistence type="predicted"/>
<sequence length="146" mass="16469">MDPLAARGRSSRTKGQNFERLVANMLTEATGATWKRRVRQHGNDSDVVTEDPAFQHVSIECKHADRLCIPAWWRQAQAQAGGKVPMLVYRQTGCPIAVIVDAHYVSPTTWPVRGRSKLTLDWESAMQWLREIARKRVTGDCIVLGE</sequence>
<gene>
    <name evidence="1" type="ORF">CAL13_08790</name>
</gene>
<organism evidence="1 2">
    <name type="scientific">Bordetella genomosp. 9</name>
    <dbReference type="NCBI Taxonomy" id="1416803"/>
    <lineage>
        <taxon>Bacteria</taxon>
        <taxon>Pseudomonadati</taxon>
        <taxon>Pseudomonadota</taxon>
        <taxon>Betaproteobacteria</taxon>
        <taxon>Burkholderiales</taxon>
        <taxon>Alcaligenaceae</taxon>
        <taxon>Bordetella</taxon>
    </lineage>
</organism>
<protein>
    <submittedName>
        <fullName evidence="1">Uncharacterized protein</fullName>
    </submittedName>
</protein>
<dbReference type="EMBL" id="CP021109">
    <property type="protein sequence ID" value="ARP88620.1"/>
    <property type="molecule type" value="Genomic_DNA"/>
</dbReference>
<reference evidence="1 2" key="1">
    <citation type="submission" date="2017-05" db="EMBL/GenBank/DDBJ databases">
        <title>Complete and WGS of Bordetella genogroups.</title>
        <authorList>
            <person name="Spilker T."/>
            <person name="LiPuma J."/>
        </authorList>
    </citation>
    <scope>NUCLEOTIDE SEQUENCE [LARGE SCALE GENOMIC DNA]</scope>
    <source>
        <strain evidence="1 2">AU17164</strain>
    </source>
</reference>
<dbReference type="Pfam" id="PF24608">
    <property type="entry name" value="PDDEXK_15"/>
    <property type="match status" value="1"/>
</dbReference>
<dbReference type="AlphaFoldDB" id="A0A1W6Z5I2"/>
<name>A0A1W6Z5I2_9BORD</name>